<evidence type="ECO:0000313" key="2">
    <source>
        <dbReference type="EMBL" id="THG28516.1"/>
    </source>
</evidence>
<proteinExistence type="predicted"/>
<feature type="transmembrane region" description="Helical" evidence="1">
    <location>
        <begin position="304"/>
        <end position="323"/>
    </location>
</feature>
<feature type="transmembrane region" description="Helical" evidence="1">
    <location>
        <begin position="171"/>
        <end position="193"/>
    </location>
</feature>
<feature type="transmembrane region" description="Helical" evidence="1">
    <location>
        <begin position="456"/>
        <end position="476"/>
    </location>
</feature>
<accession>A0A4S4FHK6</accession>
<dbReference type="EMBL" id="SSSM01000006">
    <property type="protein sequence ID" value="THG28516.1"/>
    <property type="molecule type" value="Genomic_DNA"/>
</dbReference>
<feature type="transmembrane region" description="Helical" evidence="1">
    <location>
        <begin position="99"/>
        <end position="128"/>
    </location>
</feature>
<keyword evidence="1" id="KW-0472">Membrane</keyword>
<keyword evidence="1" id="KW-1133">Transmembrane helix</keyword>
<feature type="transmembrane region" description="Helical" evidence="1">
    <location>
        <begin position="375"/>
        <end position="397"/>
    </location>
</feature>
<feature type="transmembrane region" description="Helical" evidence="1">
    <location>
        <begin position="329"/>
        <end position="346"/>
    </location>
</feature>
<evidence type="ECO:0000313" key="3">
    <source>
        <dbReference type="Proteomes" id="UP000309133"/>
    </source>
</evidence>
<dbReference type="Proteomes" id="UP000309133">
    <property type="component" value="Unassembled WGS sequence"/>
</dbReference>
<evidence type="ECO:0000256" key="1">
    <source>
        <dbReference type="SAM" id="Phobius"/>
    </source>
</evidence>
<feature type="transmembrane region" description="Helical" evidence="1">
    <location>
        <begin position="56"/>
        <end position="78"/>
    </location>
</feature>
<name>A0A4S4FHK6_9MICO</name>
<organism evidence="2 3">
    <name type="scientific">Naasia lichenicola</name>
    <dbReference type="NCBI Taxonomy" id="2565933"/>
    <lineage>
        <taxon>Bacteria</taxon>
        <taxon>Bacillati</taxon>
        <taxon>Actinomycetota</taxon>
        <taxon>Actinomycetes</taxon>
        <taxon>Micrococcales</taxon>
        <taxon>Microbacteriaceae</taxon>
        <taxon>Naasia</taxon>
    </lineage>
</organism>
<protein>
    <submittedName>
        <fullName evidence="2">Uncharacterized protein</fullName>
    </submittedName>
</protein>
<feature type="transmembrane region" description="Helical" evidence="1">
    <location>
        <begin position="482"/>
        <end position="509"/>
    </location>
</feature>
<gene>
    <name evidence="2" type="ORF">E6C64_17005</name>
</gene>
<dbReference type="RefSeq" id="WP_136428876.1">
    <property type="nucleotide sequence ID" value="NZ_SSSM01000006.1"/>
</dbReference>
<dbReference type="OrthoDB" id="3261041at2"/>
<keyword evidence="1" id="KW-0812">Transmembrane</keyword>
<reference evidence="2 3" key="1">
    <citation type="submission" date="2019-04" db="EMBL/GenBank/DDBJ databases">
        <authorList>
            <person name="Jiang L."/>
        </authorList>
    </citation>
    <scope>NUCLEOTIDE SEQUENCE [LARGE SCALE GENOMIC DNA]</scope>
    <source>
        <strain evidence="2 3">YIM 131853</strain>
    </source>
</reference>
<feature type="transmembrane region" description="Helical" evidence="1">
    <location>
        <begin position="403"/>
        <end position="424"/>
    </location>
</feature>
<dbReference type="AlphaFoldDB" id="A0A4S4FHK6"/>
<sequence length="523" mass="55398">MIRDFLSLKLRLLANAFKRSPWQVVGLVLAIAYGLGITILAVVTLVLLRFAEVEVARAIVVIIGSALVLGFALVPLAFGVDDTLDPRRFALFGIENTRLALYLLFAALISVPSFVIIVFGGVSVFTWARDFGSFVFGVLGAALAIATCIVVARVSTSVAAFLLATRRAREFTALLGILAFVLISPGIIVLAGVNWQRDGLSAATALADGLAWSPLGAAWSAPGDAAEGNYGLAILRILIAAASLVVLLVVWRALLGWMLVTPEREARARHYTGLGWFDRLPSGPTAAVSARSATYWLRDPRYRVSLIIIPITPLLMMIPLLVVGVPSTLLALLPVPVMSLFLGWAMHNDVAYDSTAIWMHVASGVKGRADRIGRLFPALVLGIPVVILGSFISAYFYGQWNVVGGLIGVSSALLFAGLGFSSLISARFPYPVVKPGDSPFAQPQSAGATTAAVQSIAFPAALIPAAPAIVFAWLGFFTDPRWFVASLVSGVSLGVVALVFGVAVGSWIYDRRGPELVGAATRS</sequence>
<feature type="transmembrane region" description="Helical" evidence="1">
    <location>
        <begin position="134"/>
        <end position="164"/>
    </location>
</feature>
<keyword evidence="3" id="KW-1185">Reference proteome</keyword>
<feature type="transmembrane region" description="Helical" evidence="1">
    <location>
        <begin position="233"/>
        <end position="260"/>
    </location>
</feature>
<feature type="transmembrane region" description="Helical" evidence="1">
    <location>
        <begin position="21"/>
        <end position="50"/>
    </location>
</feature>
<comment type="caution">
    <text evidence="2">The sequence shown here is derived from an EMBL/GenBank/DDBJ whole genome shotgun (WGS) entry which is preliminary data.</text>
</comment>